<feature type="transmembrane region" description="Helical" evidence="1">
    <location>
        <begin position="83"/>
        <end position="103"/>
    </location>
</feature>
<keyword evidence="1" id="KW-1133">Transmembrane helix</keyword>
<name>A0A9P6Q0L7_9FUNG</name>
<organism evidence="2 3">
    <name type="scientific">Actinomortierella ambigua</name>
    <dbReference type="NCBI Taxonomy" id="1343610"/>
    <lineage>
        <taxon>Eukaryota</taxon>
        <taxon>Fungi</taxon>
        <taxon>Fungi incertae sedis</taxon>
        <taxon>Mucoromycota</taxon>
        <taxon>Mortierellomycotina</taxon>
        <taxon>Mortierellomycetes</taxon>
        <taxon>Mortierellales</taxon>
        <taxon>Mortierellaceae</taxon>
        <taxon>Actinomortierella</taxon>
    </lineage>
</organism>
<evidence type="ECO:0000313" key="2">
    <source>
        <dbReference type="EMBL" id="KAG0255976.1"/>
    </source>
</evidence>
<keyword evidence="1" id="KW-0812">Transmembrane</keyword>
<evidence type="ECO:0000313" key="3">
    <source>
        <dbReference type="Proteomes" id="UP000807716"/>
    </source>
</evidence>
<comment type="caution">
    <text evidence="2">The sequence shown here is derived from an EMBL/GenBank/DDBJ whole genome shotgun (WGS) entry which is preliminary data.</text>
</comment>
<keyword evidence="1" id="KW-0472">Membrane</keyword>
<reference evidence="2" key="1">
    <citation type="journal article" date="2020" name="Fungal Divers.">
        <title>Resolving the Mortierellaceae phylogeny through synthesis of multi-gene phylogenetics and phylogenomics.</title>
        <authorList>
            <person name="Vandepol N."/>
            <person name="Liber J."/>
            <person name="Desiro A."/>
            <person name="Na H."/>
            <person name="Kennedy M."/>
            <person name="Barry K."/>
            <person name="Grigoriev I.V."/>
            <person name="Miller A.N."/>
            <person name="O'Donnell K."/>
            <person name="Stajich J.E."/>
            <person name="Bonito G."/>
        </authorList>
    </citation>
    <scope>NUCLEOTIDE SEQUENCE</scope>
    <source>
        <strain evidence="2">BC1065</strain>
    </source>
</reference>
<keyword evidence="3" id="KW-1185">Reference proteome</keyword>
<dbReference type="EMBL" id="JAAAJB010000432">
    <property type="protein sequence ID" value="KAG0255976.1"/>
    <property type="molecule type" value="Genomic_DNA"/>
</dbReference>
<gene>
    <name evidence="2" type="ORF">DFQ27_005975</name>
</gene>
<feature type="transmembrane region" description="Helical" evidence="1">
    <location>
        <begin position="7"/>
        <end position="30"/>
    </location>
</feature>
<protein>
    <submittedName>
        <fullName evidence="2">Uncharacterized protein</fullName>
    </submittedName>
</protein>
<dbReference type="OrthoDB" id="2418493at2759"/>
<sequence length="193" mass="21232">MGHEHRRYCCFCVPLRFAVFIISIALLGIAAATSYQKYKANEASDDTVKIVIYVTAGVQAFVALVGLLAVITKSKPVTTFFSVLWWILTLAVAGLSIVNIVLLTTRDRGLGHDICRTALSENTPVPSEDDVETCYKWSVIISAIVIVVQFIVNAVCGWIILNYRREVNMATLRKKTFAASVHLHAHTSTTTTA</sequence>
<evidence type="ECO:0000256" key="1">
    <source>
        <dbReference type="SAM" id="Phobius"/>
    </source>
</evidence>
<feature type="transmembrane region" description="Helical" evidence="1">
    <location>
        <begin position="137"/>
        <end position="161"/>
    </location>
</feature>
<proteinExistence type="predicted"/>
<dbReference type="Proteomes" id="UP000807716">
    <property type="component" value="Unassembled WGS sequence"/>
</dbReference>
<dbReference type="AlphaFoldDB" id="A0A9P6Q0L7"/>
<feature type="transmembrane region" description="Helical" evidence="1">
    <location>
        <begin position="50"/>
        <end position="71"/>
    </location>
</feature>
<accession>A0A9P6Q0L7</accession>